<dbReference type="FunFam" id="3.40.50.1360:FF:000003">
    <property type="entry name" value="Glucosamine-6-phosphate deaminase"/>
    <property type="match status" value="1"/>
</dbReference>
<dbReference type="GO" id="GO:0004342">
    <property type="term" value="F:glucosamine-6-phosphate deaminase activity"/>
    <property type="evidence" value="ECO:0007669"/>
    <property type="project" value="UniProtKB-UniRule"/>
</dbReference>
<dbReference type="NCBIfam" id="TIGR00502">
    <property type="entry name" value="nagB"/>
    <property type="match status" value="1"/>
</dbReference>
<feature type="active site" description="For ring-opening step" evidence="4">
    <location>
        <position position="143"/>
    </location>
</feature>
<comment type="caution">
    <text evidence="4">Lacks conserved residue(s) required for the propagation of feature annotation.</text>
</comment>
<dbReference type="Gene3D" id="3.40.50.1360">
    <property type="match status" value="1"/>
</dbReference>
<dbReference type="Proteomes" id="UP000181997">
    <property type="component" value="Unassembled WGS sequence"/>
</dbReference>
<evidence type="ECO:0000259" key="5">
    <source>
        <dbReference type="Pfam" id="PF01182"/>
    </source>
</evidence>
<evidence type="ECO:0000256" key="2">
    <source>
        <dbReference type="ARBA" id="ARBA00022801"/>
    </source>
</evidence>
<dbReference type="GO" id="GO:0042802">
    <property type="term" value="F:identical protein binding"/>
    <property type="evidence" value="ECO:0007669"/>
    <property type="project" value="TreeGrafter"/>
</dbReference>
<protein>
    <recommendedName>
        <fullName evidence="4">Glucosamine-6-phosphate deaminase</fullName>
        <ecNumber evidence="4">3.5.99.6</ecNumber>
    </recommendedName>
    <alternativeName>
        <fullName evidence="4">GlcN6P deaminase</fullName>
        <shortName evidence="4">GNPDA</shortName>
    </alternativeName>
    <alternativeName>
        <fullName evidence="4">Glucosamine-6-phosphate isomerase</fullName>
    </alternativeName>
</protein>
<dbReference type="InterPro" id="IPR037171">
    <property type="entry name" value="NagB/RpiA_transferase-like"/>
</dbReference>
<dbReference type="InterPro" id="IPR004547">
    <property type="entry name" value="Glucosamine6P_isomerase"/>
</dbReference>
<dbReference type="PROSITE" id="PS01161">
    <property type="entry name" value="GLC_GALNAC_ISOMERASE"/>
    <property type="match status" value="1"/>
</dbReference>
<dbReference type="GO" id="GO:0019262">
    <property type="term" value="P:N-acetylneuraminate catabolic process"/>
    <property type="evidence" value="ECO:0007669"/>
    <property type="project" value="UniProtKB-UniRule"/>
</dbReference>
<feature type="domain" description="Glucosamine/galactosamine-6-phosphate isomerase" evidence="5">
    <location>
        <begin position="10"/>
        <end position="225"/>
    </location>
</feature>
<dbReference type="PANTHER" id="PTHR11280:SF5">
    <property type="entry name" value="GLUCOSAMINE-6-PHOSPHATE ISOMERASE"/>
    <property type="match status" value="1"/>
</dbReference>
<dbReference type="EC" id="3.5.99.6" evidence="4"/>
<evidence type="ECO:0000313" key="7">
    <source>
        <dbReference type="Proteomes" id="UP000181997"/>
    </source>
</evidence>
<reference evidence="7" key="1">
    <citation type="submission" date="2016-08" db="EMBL/GenBank/DDBJ databases">
        <authorList>
            <person name="Varghese N."/>
            <person name="Submissions Spin"/>
        </authorList>
    </citation>
    <scope>NUCLEOTIDE SEQUENCE [LARGE SCALE GENOMIC DNA]</scope>
    <source>
        <strain evidence="7">SGD-1123</strain>
    </source>
</reference>
<dbReference type="InterPro" id="IPR006148">
    <property type="entry name" value="Glc/Gal-6P_isomerase"/>
</dbReference>
<dbReference type="GO" id="GO:0005737">
    <property type="term" value="C:cytoplasm"/>
    <property type="evidence" value="ECO:0007669"/>
    <property type="project" value="TreeGrafter"/>
</dbReference>
<evidence type="ECO:0000256" key="4">
    <source>
        <dbReference type="HAMAP-Rule" id="MF_01241"/>
    </source>
</evidence>
<keyword evidence="2 4" id="KW-0378">Hydrolase</keyword>
<proteinExistence type="inferred from homology"/>
<dbReference type="SUPFAM" id="SSF100950">
    <property type="entry name" value="NagB/RpiA/CoA transferase-like"/>
    <property type="match status" value="1"/>
</dbReference>
<feature type="active site" description="Proton acceptor; for ring-opening step" evidence="4">
    <location>
        <position position="138"/>
    </location>
</feature>
<comment type="pathway">
    <text evidence="4">Amino-sugar metabolism; N-acetylneuraminate degradation; D-fructose 6-phosphate from N-acetylneuraminate: step 5/5.</text>
</comment>
<feature type="active site" description="For ring-opening step" evidence="4">
    <location>
        <position position="136"/>
    </location>
</feature>
<dbReference type="OrthoDB" id="9791139at2"/>
<dbReference type="PANTHER" id="PTHR11280">
    <property type="entry name" value="GLUCOSAMINE-6-PHOSPHATE ISOMERASE"/>
    <property type="match status" value="1"/>
</dbReference>
<comment type="function">
    <text evidence="4">Catalyzes the reversible isomerization-deamination of glucosamine 6-phosphate (GlcN6P) to form fructose 6-phosphate (Fru6P) and ammonium ion.</text>
</comment>
<name>A0A0V8HCQ8_9BACI</name>
<organism evidence="6 7">
    <name type="scientific">[Bacillus] enclensis</name>
    <dbReference type="NCBI Taxonomy" id="1402860"/>
    <lineage>
        <taxon>Bacteria</taxon>
        <taxon>Bacillati</taxon>
        <taxon>Bacillota</taxon>
        <taxon>Bacilli</taxon>
        <taxon>Bacillales</taxon>
        <taxon>Bacillaceae</taxon>
        <taxon>Rossellomorea</taxon>
    </lineage>
</organism>
<sequence>MKIIEVKNYEEMSKRAADYVVEKVRSFPGITLGLATGGTPLGLYRHLIEDHRNNLTSYQNVTTFNLDEYAGCDETDPHSYRYFMNESLFNHIDINKANTFIPRGDGEDMEREAQEYEQLIASHGGIDLQILGIGSNGHIGFNEPGTSFQSQTHIVELTDSTREANARFFDRIEDVPLKAITMGIATIMRSKEILLLVSGPNKREAFSRLMHEEVNEQFPVSVLKNHPAVTVMIDQAAGCLDYTPGSGDLEYVPHD</sequence>
<comment type="similarity">
    <text evidence="4">Belongs to the glucosamine/galactosamine-6-phosphate isomerase family. NagB subfamily.</text>
</comment>
<dbReference type="UniPathway" id="UPA00629">
    <property type="reaction ID" value="UER00684"/>
</dbReference>
<accession>A0A0V8HCQ8</accession>
<evidence type="ECO:0000256" key="1">
    <source>
        <dbReference type="ARBA" id="ARBA00000644"/>
    </source>
</evidence>
<dbReference type="EMBL" id="FMAU01000004">
    <property type="protein sequence ID" value="SCC22777.1"/>
    <property type="molecule type" value="Genomic_DNA"/>
</dbReference>
<keyword evidence="3 4" id="KW-0119">Carbohydrate metabolism</keyword>
<comment type="catalytic activity">
    <reaction evidence="1 4">
        <text>alpha-D-glucosamine 6-phosphate + H2O = beta-D-fructose 6-phosphate + NH4(+)</text>
        <dbReference type="Rhea" id="RHEA:12172"/>
        <dbReference type="ChEBI" id="CHEBI:15377"/>
        <dbReference type="ChEBI" id="CHEBI:28938"/>
        <dbReference type="ChEBI" id="CHEBI:57634"/>
        <dbReference type="ChEBI" id="CHEBI:75989"/>
        <dbReference type="EC" id="3.5.99.6"/>
    </reaction>
</comment>
<dbReference type="GO" id="GO:0005975">
    <property type="term" value="P:carbohydrate metabolic process"/>
    <property type="evidence" value="ECO:0007669"/>
    <property type="project" value="InterPro"/>
</dbReference>
<dbReference type="HAMAP" id="MF_01241">
    <property type="entry name" value="GlcN6P_deamin"/>
    <property type="match status" value="1"/>
</dbReference>
<dbReference type="RefSeq" id="WP_058299255.1">
    <property type="nucleotide sequence ID" value="NZ_FMAU01000004.1"/>
</dbReference>
<dbReference type="CDD" id="cd01399">
    <property type="entry name" value="GlcN6P_deaminase"/>
    <property type="match status" value="1"/>
</dbReference>
<evidence type="ECO:0000313" key="6">
    <source>
        <dbReference type="EMBL" id="SCC22777.1"/>
    </source>
</evidence>
<keyword evidence="7" id="KW-1185">Reference proteome</keyword>
<dbReference type="AlphaFoldDB" id="A0A0V8HCQ8"/>
<dbReference type="Pfam" id="PF01182">
    <property type="entry name" value="Glucosamine_iso"/>
    <property type="match status" value="1"/>
</dbReference>
<gene>
    <name evidence="4" type="primary">nagB</name>
    <name evidence="6" type="ORF">GA0061094_3255</name>
</gene>
<feature type="active site" description="Proton acceptor; for enolization step" evidence="4">
    <location>
        <position position="67"/>
    </location>
</feature>
<dbReference type="InterPro" id="IPR018321">
    <property type="entry name" value="Glucosamine6P_isomerase_CS"/>
</dbReference>
<dbReference type="GO" id="GO:0006046">
    <property type="term" value="P:N-acetylglucosamine catabolic process"/>
    <property type="evidence" value="ECO:0007669"/>
    <property type="project" value="UniProtKB-UniRule"/>
</dbReference>
<dbReference type="GO" id="GO:0006043">
    <property type="term" value="P:glucosamine catabolic process"/>
    <property type="evidence" value="ECO:0007669"/>
    <property type="project" value="TreeGrafter"/>
</dbReference>
<evidence type="ECO:0000256" key="3">
    <source>
        <dbReference type="ARBA" id="ARBA00023277"/>
    </source>
</evidence>